<proteinExistence type="predicted"/>
<organism evidence="1 2">
    <name type="scientific">Fusarium decemcellulare</name>
    <dbReference type="NCBI Taxonomy" id="57161"/>
    <lineage>
        <taxon>Eukaryota</taxon>
        <taxon>Fungi</taxon>
        <taxon>Dikarya</taxon>
        <taxon>Ascomycota</taxon>
        <taxon>Pezizomycotina</taxon>
        <taxon>Sordariomycetes</taxon>
        <taxon>Hypocreomycetidae</taxon>
        <taxon>Hypocreales</taxon>
        <taxon>Nectriaceae</taxon>
        <taxon>Fusarium</taxon>
        <taxon>Fusarium decemcellulare species complex</taxon>
    </lineage>
</organism>
<sequence length="1887" mass="209910">MPVEMSQHPYPGNIRRTPTQSTYDRLPTGEIVPPSPLSSRNSPRPPSEVSLDDLSPIHDTRDADVADTTARGSRGQYSASTPMGDSWHRSRPYLNSETPLLDVPLVKGVPPSETDGPGRPRAPAWRLWIHSWWPELSCGIISIASLIGLIVVLRDVNGKSLPDWPLGLTLNTLIAFLSTVCRAAFIIMIAEGLSQLKWLHFRQGTPLTHFQIFDDASRGPWGSIRLMTVTGCWPVGLLPALVLVSALLTSTLTQSVVSYPTRLALVPGNPNATASRAGQYFWNTANTFSQMQHTSWVEQHIYQGLNQPYMEELELDTPKCTTSECRWKPFSSLAICGTAWNVTELLKIDKQGGRAMNASLPNGAFLDLSVNHMTLVGLRSGYQSVSFTNDSDIAAPALFNYFVLYATGSDQVIGAAELLLHFCSRQYNASVSGNIPSQEVLKSSIEVVHEPTEVAGWGELNVTAVKDPNDTNKRFPFGGTGVDIMRTTLGRAMNGTYGRITPNSDSEGSAPARFSSGFEYASVALESAGRANVSEDVVLREVMGNITGNIATSLTNSLNSPFFDVMGETLGPETFVTVRWAWLALIASQVVLSIAFLVIVMIQTSRAGIAVVKGSSLSVLFAISADDKARLERGLGDQKHQGDFGRAAKDGFGILSWEMQSRILDTGISVVYEPENCSPVVDIVLVHGLKGHPYKTWTSVPKSIETPANPPSQASDHIKDRKKHVFRRVVSRFSRRPTEPAASEPNEEPGPNSHRLFWPADFLASECPNSRILTYGYDSKITKYMKEPINKNSILSHSRDLLYSLCRERTMECPLIFIAHSLGGIIIKEMLARSSSSTEAELRDIVESTAAVIFLGTPHRGSPDLAALGEWVRSAFSTLRMETTSAILDALGLKTTDLERAQEAFSEIWTKYDFRVKTFQEGLGLTGINLGVLGNKVVPDYSSSIGDYREHAETLQASHLDMCRLSGPSDPNYRKLSGEVHSIYSSIVQLRTLQATQRGPQRGRESIRSAPSAKGIELNDAEKACLQSLWFPNINSRRQSLGNPAEQTCHWLLEHSAYQDWLTGRNEKKHFGLVWLKGKPGAGKSTLMKDAFRRASLEQERSGYCTAAFFFSAKGHEFEHSPTGLFRSLLHQLLPQHKEQLRLFTDIWQERKLEWEREGQVDAPWRETELESFFESMFTQHPARKTFIFIDALDECDDNRIRTQAYFWRRVTKSAHAAGVRLNVCLSSRHFPSITVSDCPEIIVENHNSGDIATYVEQIFKLGIATQEPNWKQLRNGILNKSAGVFLWAVLVVDEVLRHWDDGKDLRYLLKQLDVLPQPLETLFTQLFLSLQPEVRQLTVRLFQWAILATKPLRLYEWHHILAFIRQPAPSSLGEWRASDNFTKTDDQLERQIRSISKGLVEVKKTTPDELQDEAMEMMSVFAGAGSLNLEQGDTRVVQVIHESVRQFFLSSNGFSTLDPSLETHPIGQGHLSIMSTCLDYLDIAELDALVQARTRVERIDGAQLRQIEAGSCSSPSLSSANVARSPRSVDQRTGRPLPIRTLSLHSGHSSNVKRDDSPARSLRQNLAREAWRGQRGAEGASIFETLRAIDTKPNIDVVQWVATNESDAGSLSLAISTRNSVASMSVAGRSQVLEDYPALLSYATFELFTHARLAEDDGADPQPIINRIQTKQTWERWTTLRENIPKGTALIQYATFEGLDSWVNAIAGSYTPEAERRAEQLRPQLLAWMRNKYQNQLDVLTHASFESTFDLFFQKLMSKYYEGDVCLFVQRPFDEVLLEVRDILDEVFDKFTSELRKGADETTDATVSSLFRRSSLRFSSSAIDDSPSDEGGPQMTSIAYNIVSPSLQRRGSVASFGSASSHTGSLYGGRTTPKVSTPRRRSVTFA</sequence>
<dbReference type="Proteomes" id="UP001148629">
    <property type="component" value="Unassembled WGS sequence"/>
</dbReference>
<comment type="caution">
    <text evidence="1">The sequence shown here is derived from an EMBL/GenBank/DDBJ whole genome shotgun (WGS) entry which is preliminary data.</text>
</comment>
<name>A0ACC1SN44_9HYPO</name>
<protein>
    <submittedName>
        <fullName evidence="1">Uncharacterized protein</fullName>
    </submittedName>
</protein>
<accession>A0ACC1SN44</accession>
<gene>
    <name evidence="1" type="ORF">NM208_g3837</name>
</gene>
<reference evidence="1" key="1">
    <citation type="submission" date="2022-08" db="EMBL/GenBank/DDBJ databases">
        <title>Genome Sequence of Fusarium decemcellulare.</title>
        <authorList>
            <person name="Buettner E."/>
        </authorList>
    </citation>
    <scope>NUCLEOTIDE SEQUENCE</scope>
    <source>
        <strain evidence="1">Babe19</strain>
    </source>
</reference>
<keyword evidence="2" id="KW-1185">Reference proteome</keyword>
<evidence type="ECO:0000313" key="1">
    <source>
        <dbReference type="EMBL" id="KAJ3542942.1"/>
    </source>
</evidence>
<evidence type="ECO:0000313" key="2">
    <source>
        <dbReference type="Proteomes" id="UP001148629"/>
    </source>
</evidence>
<dbReference type="EMBL" id="JANRMS010000268">
    <property type="protein sequence ID" value="KAJ3542942.1"/>
    <property type="molecule type" value="Genomic_DNA"/>
</dbReference>